<evidence type="ECO:0000259" key="1">
    <source>
        <dbReference type="SMART" id="SM00587"/>
    </source>
</evidence>
<reference evidence="2" key="2">
    <citation type="submission" date="2023-05" db="EMBL/GenBank/DDBJ databases">
        <authorList>
            <person name="Fouks B."/>
        </authorList>
    </citation>
    <scope>NUCLEOTIDE SEQUENCE</scope>
    <source>
        <strain evidence="2">Stay&amp;Tobe</strain>
        <tissue evidence="2">Testes</tissue>
    </source>
</reference>
<gene>
    <name evidence="2" type="ORF">L9F63_002949</name>
</gene>
<dbReference type="InterPro" id="IPR011009">
    <property type="entry name" value="Kinase-like_dom_sf"/>
</dbReference>
<dbReference type="SMART" id="SM00587">
    <property type="entry name" value="CHK"/>
    <property type="match status" value="1"/>
</dbReference>
<name>A0AAD7ZQV4_DIPPU</name>
<keyword evidence="3" id="KW-1185">Reference proteome</keyword>
<accession>A0AAD7ZQV4</accession>
<dbReference type="Gene3D" id="3.90.1200.10">
    <property type="match status" value="1"/>
</dbReference>
<sequence length="354" mass="41024">MAAMEEPWLDKNRMEVWLNSPVKEIISEDNSKKGDNYLSNMKRLEVKTADGQVYSLVVKCRLEEGFAAQVFRETTIFKREQDMYGHILNKMSQLLQNAFPGDVEPFSPKCYYASKSCLVMEDMNASGFKMEDRKLGLDLNQCLLVMRTIAKFHAASVILHEQNPSMFEELGTSFFCDDSISKYMRNMWPGFTRTLANEVATWGEEWHTYSVKLRGLANNIMDRLKESSERQNNEFNVLNHGDLWTNNMFAKLEVKRNHRDYLIKEYHKKLCETLTALGYDKKIITLQELYEDLDKKAMYGLFALLGPYAVMQSDPNCGFSFDDALLTGKNPGTVMYKDNFKEVVKIFLPLLNKR</sequence>
<dbReference type="InterPro" id="IPR015897">
    <property type="entry name" value="CHK_kinase-like"/>
</dbReference>
<evidence type="ECO:0000313" key="3">
    <source>
        <dbReference type="Proteomes" id="UP001233999"/>
    </source>
</evidence>
<dbReference type="PANTHER" id="PTHR11012">
    <property type="entry name" value="PROTEIN KINASE-LIKE DOMAIN-CONTAINING"/>
    <property type="match status" value="1"/>
</dbReference>
<proteinExistence type="predicted"/>
<comment type="caution">
    <text evidence="2">The sequence shown here is derived from an EMBL/GenBank/DDBJ whole genome shotgun (WGS) entry which is preliminary data.</text>
</comment>
<reference evidence="2" key="1">
    <citation type="journal article" date="2023" name="IScience">
        <title>Live-bearing cockroach genome reveals convergent evolutionary mechanisms linked to viviparity in insects and beyond.</title>
        <authorList>
            <person name="Fouks B."/>
            <person name="Harrison M.C."/>
            <person name="Mikhailova A.A."/>
            <person name="Marchal E."/>
            <person name="English S."/>
            <person name="Carruthers M."/>
            <person name="Jennings E.C."/>
            <person name="Chiamaka E.L."/>
            <person name="Frigard R.A."/>
            <person name="Pippel M."/>
            <person name="Attardo G.M."/>
            <person name="Benoit J.B."/>
            <person name="Bornberg-Bauer E."/>
            <person name="Tobe S.S."/>
        </authorList>
    </citation>
    <scope>NUCLEOTIDE SEQUENCE</scope>
    <source>
        <strain evidence="2">Stay&amp;Tobe</strain>
    </source>
</reference>
<dbReference type="Pfam" id="PF02958">
    <property type="entry name" value="EcKL"/>
    <property type="match status" value="1"/>
</dbReference>
<dbReference type="AlphaFoldDB" id="A0AAD7ZQV4"/>
<dbReference type="Proteomes" id="UP001233999">
    <property type="component" value="Unassembled WGS sequence"/>
</dbReference>
<dbReference type="InterPro" id="IPR004119">
    <property type="entry name" value="EcKL"/>
</dbReference>
<feature type="domain" description="CHK kinase-like" evidence="1">
    <location>
        <begin position="118"/>
        <end position="276"/>
    </location>
</feature>
<dbReference type="SUPFAM" id="SSF56112">
    <property type="entry name" value="Protein kinase-like (PK-like)"/>
    <property type="match status" value="1"/>
</dbReference>
<dbReference type="EMBL" id="JASPKZ010007289">
    <property type="protein sequence ID" value="KAJ9585249.1"/>
    <property type="molecule type" value="Genomic_DNA"/>
</dbReference>
<evidence type="ECO:0000313" key="2">
    <source>
        <dbReference type="EMBL" id="KAJ9585249.1"/>
    </source>
</evidence>
<dbReference type="PANTHER" id="PTHR11012:SF56">
    <property type="entry name" value="CHK KINASE-LIKE DOMAIN-CONTAINING PROTEIN-RELATED"/>
    <property type="match status" value="1"/>
</dbReference>
<protein>
    <recommendedName>
        <fullName evidence="1">CHK kinase-like domain-containing protein</fullName>
    </recommendedName>
</protein>
<organism evidence="2 3">
    <name type="scientific">Diploptera punctata</name>
    <name type="common">Pacific beetle cockroach</name>
    <dbReference type="NCBI Taxonomy" id="6984"/>
    <lineage>
        <taxon>Eukaryota</taxon>
        <taxon>Metazoa</taxon>
        <taxon>Ecdysozoa</taxon>
        <taxon>Arthropoda</taxon>
        <taxon>Hexapoda</taxon>
        <taxon>Insecta</taxon>
        <taxon>Pterygota</taxon>
        <taxon>Neoptera</taxon>
        <taxon>Polyneoptera</taxon>
        <taxon>Dictyoptera</taxon>
        <taxon>Blattodea</taxon>
        <taxon>Blaberoidea</taxon>
        <taxon>Blaberidae</taxon>
        <taxon>Diplopterinae</taxon>
        <taxon>Diploptera</taxon>
    </lineage>
</organism>
<feature type="non-terminal residue" evidence="2">
    <location>
        <position position="1"/>
    </location>
</feature>